<dbReference type="InterPro" id="IPR039104">
    <property type="entry name" value="6PGL"/>
</dbReference>
<evidence type="ECO:0000313" key="10">
    <source>
        <dbReference type="Proteomes" id="UP000683585"/>
    </source>
</evidence>
<dbReference type="AlphaFoldDB" id="A0A8E4EXY1"/>
<dbReference type="SUPFAM" id="SSF100950">
    <property type="entry name" value="NagB/RpiA/CoA transferase-like"/>
    <property type="match status" value="1"/>
</dbReference>
<dbReference type="GO" id="GO:0006098">
    <property type="term" value="P:pentose-phosphate shunt"/>
    <property type="evidence" value="ECO:0007669"/>
    <property type="project" value="UniProtKB-UniPathway"/>
</dbReference>
<dbReference type="EMBL" id="LR890047">
    <property type="protein sequence ID" value="CAD6507607.1"/>
    <property type="molecule type" value="Genomic_DNA"/>
</dbReference>
<keyword evidence="10" id="KW-1185">Reference proteome</keyword>
<dbReference type="NCBIfam" id="TIGR01198">
    <property type="entry name" value="pgl"/>
    <property type="match status" value="1"/>
</dbReference>
<dbReference type="GO" id="GO:0005975">
    <property type="term" value="P:carbohydrate metabolic process"/>
    <property type="evidence" value="ECO:0007669"/>
    <property type="project" value="UniProtKB-UniRule"/>
</dbReference>
<comment type="catalytic activity">
    <reaction evidence="1 7">
        <text>6-phospho-D-glucono-1,5-lactone + H2O = 6-phospho-D-gluconate + H(+)</text>
        <dbReference type="Rhea" id="RHEA:12556"/>
        <dbReference type="ChEBI" id="CHEBI:15377"/>
        <dbReference type="ChEBI" id="CHEBI:15378"/>
        <dbReference type="ChEBI" id="CHEBI:57955"/>
        <dbReference type="ChEBI" id="CHEBI:58759"/>
        <dbReference type="EC" id="3.1.1.31"/>
    </reaction>
</comment>
<evidence type="ECO:0000256" key="5">
    <source>
        <dbReference type="ARBA" id="ARBA00013198"/>
    </source>
</evidence>
<name>A0A8E4EXY1_9ENTR</name>
<sequence length="233" mass="26030">MYMISFQEFPNVDKINKYFSEKIAVALSNMVSRHGKASLVVSGGSTPLELFKSLAKINIQWSKVIITLADERWVDPIDDSSNEKLVREYLLKDYASDAEFISLKNNCANPFTGSLYTEHALDAIARPFDIVVLGMGDDGHTASLFPGVDNLDTALSMNSGRICIGIRPITARFDRITLTLPALLNSRNIYLYFTGNTKLDIYQRATQGTDLSELPIRAILQQNTTPVHVYWTS</sequence>
<evidence type="ECO:0000256" key="6">
    <source>
        <dbReference type="ARBA" id="ARBA00020337"/>
    </source>
</evidence>
<evidence type="ECO:0000256" key="1">
    <source>
        <dbReference type="ARBA" id="ARBA00000832"/>
    </source>
</evidence>
<proteinExistence type="inferred from homology"/>
<evidence type="ECO:0000256" key="4">
    <source>
        <dbReference type="ARBA" id="ARBA00010662"/>
    </source>
</evidence>
<dbReference type="EC" id="3.1.1.31" evidence="5 7"/>
<dbReference type="PANTHER" id="PTHR11054:SF0">
    <property type="entry name" value="6-PHOSPHOGLUCONOLACTONASE"/>
    <property type="match status" value="1"/>
</dbReference>
<evidence type="ECO:0000259" key="8">
    <source>
        <dbReference type="Pfam" id="PF01182"/>
    </source>
</evidence>
<feature type="domain" description="Glucosamine/galactosamine-6-phosphate isomerase" evidence="8">
    <location>
        <begin position="14"/>
        <end position="223"/>
    </location>
</feature>
<reference evidence="9" key="1">
    <citation type="submission" date="2020-10" db="EMBL/GenBank/DDBJ databases">
        <authorList>
            <person name="Szabo G."/>
        </authorList>
    </citation>
    <scope>NUCLEOTIDE SEQUENCE</scope>
    <source>
        <strain evidence="9">PROFFT</strain>
    </source>
</reference>
<gene>
    <name evidence="7 9" type="primary">pgl</name>
    <name evidence="9" type="ORF">PROFFT_A_00840</name>
</gene>
<dbReference type="InterPro" id="IPR037171">
    <property type="entry name" value="NagB/RpiA_transferase-like"/>
</dbReference>
<protein>
    <recommendedName>
        <fullName evidence="6 7">6-phosphogluconolactonase</fullName>
        <shortName evidence="7">6PGL</shortName>
        <ecNumber evidence="5 7">3.1.1.31</ecNumber>
    </recommendedName>
</protein>
<comment type="pathway">
    <text evidence="3 7">Carbohydrate degradation; pentose phosphate pathway; D-ribulose 5-phosphate from D-glucose 6-phosphate (oxidative stage): step 2/3.</text>
</comment>
<dbReference type="PANTHER" id="PTHR11054">
    <property type="entry name" value="6-PHOSPHOGLUCONOLACTONASE"/>
    <property type="match status" value="1"/>
</dbReference>
<dbReference type="KEGG" id="ptf:PROFFT_A_00840"/>
<dbReference type="InterPro" id="IPR005900">
    <property type="entry name" value="6-phosphogluconolactonase_DevB"/>
</dbReference>
<dbReference type="Pfam" id="PF01182">
    <property type="entry name" value="Glucosamine_iso"/>
    <property type="match status" value="1"/>
</dbReference>
<evidence type="ECO:0000256" key="2">
    <source>
        <dbReference type="ARBA" id="ARBA00002681"/>
    </source>
</evidence>
<dbReference type="InterPro" id="IPR006148">
    <property type="entry name" value="Glc/Gal-6P_isomerase"/>
</dbReference>
<evidence type="ECO:0000256" key="3">
    <source>
        <dbReference type="ARBA" id="ARBA00004961"/>
    </source>
</evidence>
<evidence type="ECO:0000256" key="7">
    <source>
        <dbReference type="RuleBase" id="RU365095"/>
    </source>
</evidence>
<dbReference type="CDD" id="cd01400">
    <property type="entry name" value="6PGL"/>
    <property type="match status" value="1"/>
</dbReference>
<dbReference type="Proteomes" id="UP000683585">
    <property type="component" value="Chromosome"/>
</dbReference>
<keyword evidence="7 9" id="KW-0378">Hydrolase</keyword>
<dbReference type="UniPathway" id="UPA00115">
    <property type="reaction ID" value="UER00409"/>
</dbReference>
<accession>A0A8E4EXY1</accession>
<organism evidence="9 10">
    <name type="scientific">Candidatus Profftia tarda</name>
    <dbReference type="NCBI Taxonomy" id="1177216"/>
    <lineage>
        <taxon>Bacteria</taxon>
        <taxon>Pseudomonadati</taxon>
        <taxon>Pseudomonadota</taxon>
        <taxon>Gammaproteobacteria</taxon>
        <taxon>Enterobacterales</taxon>
        <taxon>Enterobacteriaceae</taxon>
        <taxon>Candidatus Profftia</taxon>
    </lineage>
</organism>
<comment type="similarity">
    <text evidence="4 7">Belongs to the glucosamine/galactosamine-6-phosphate isomerase family. 6-phosphogluconolactonase subfamily.</text>
</comment>
<dbReference type="GO" id="GO:0017057">
    <property type="term" value="F:6-phosphogluconolactonase activity"/>
    <property type="evidence" value="ECO:0007669"/>
    <property type="project" value="UniProtKB-UniRule"/>
</dbReference>
<evidence type="ECO:0000313" key="9">
    <source>
        <dbReference type="EMBL" id="CAD6507607.1"/>
    </source>
</evidence>
<dbReference type="Gene3D" id="3.40.50.1360">
    <property type="match status" value="1"/>
</dbReference>
<comment type="function">
    <text evidence="2 7">Hydrolysis of 6-phosphogluconolactone to 6-phosphogluconate.</text>
</comment>